<feature type="transmembrane region" description="Helical" evidence="1">
    <location>
        <begin position="12"/>
        <end position="31"/>
    </location>
</feature>
<evidence type="ECO:0000313" key="3">
    <source>
        <dbReference type="Proteomes" id="UP000008963"/>
    </source>
</evidence>
<protein>
    <submittedName>
        <fullName evidence="2">Membrane protein</fullName>
    </submittedName>
</protein>
<dbReference type="STRING" id="862908.BMS_0351"/>
<feature type="transmembrane region" description="Helical" evidence="1">
    <location>
        <begin position="391"/>
        <end position="410"/>
    </location>
</feature>
<evidence type="ECO:0000256" key="1">
    <source>
        <dbReference type="SAM" id="Phobius"/>
    </source>
</evidence>
<evidence type="ECO:0000313" key="2">
    <source>
        <dbReference type="EMBL" id="CBW25272.1"/>
    </source>
</evidence>
<keyword evidence="3" id="KW-1185">Reference proteome</keyword>
<keyword evidence="1" id="KW-0812">Transmembrane</keyword>
<dbReference type="Proteomes" id="UP000008963">
    <property type="component" value="Chromosome"/>
</dbReference>
<keyword evidence="1" id="KW-0472">Membrane</keyword>
<proteinExistence type="predicted"/>
<name>E1X3H7_HALMS</name>
<accession>E1X3H7</accession>
<organism evidence="2 3">
    <name type="scientific">Halobacteriovorax marinus (strain ATCC BAA-682 / DSM 15412 / SJ)</name>
    <name type="common">Bacteriovorax marinus</name>
    <dbReference type="NCBI Taxonomy" id="862908"/>
    <lineage>
        <taxon>Bacteria</taxon>
        <taxon>Pseudomonadati</taxon>
        <taxon>Bdellovibrionota</taxon>
        <taxon>Bacteriovoracia</taxon>
        <taxon>Bacteriovoracales</taxon>
        <taxon>Halobacteriovoraceae</taxon>
        <taxon>Halobacteriovorax</taxon>
    </lineage>
</organism>
<keyword evidence="1" id="KW-1133">Transmembrane helix</keyword>
<dbReference type="AlphaFoldDB" id="E1X3H7"/>
<gene>
    <name evidence="2" type="ordered locus">BMS_0351</name>
</gene>
<sequence>MKTNKNRIISYLLIASPFVLFCSLGIYSSFIQKKTEANKQKIVEIGYGGSRKIDLINFLRSRDVFDEVYFSEFGKKAGITDYRNFINNISFEESLLAESDTLRVVWKKNSLLKDNFFKSYLNLLYKHGEVTNRPYQQVYFKIDQDLYNFDNQYPYWLLAYLKSSQFKKCILRHGDHSIVEALLRMISFMEISGAVGTTGTINTSSFDIPKTSEAMRMLTEMQNCIQLEFLAWGEKFSIKRIVGIKIDEHAVTLEPSYGEVVDFQIGRNSLNSLDNFLSVNSRRKFRCVRQLGSKKTFSQIKIQYLKKGIALYSTRYLSPQGMEFLKKVAEKCPGDVTFSLDTKAIFLGYEGIEKIVFGHFIKSSRGLYYISEISTSEREIVKSKKFNLRKFFLFSLFGILISFIVGLLRARKIHR</sequence>
<reference evidence="3" key="1">
    <citation type="journal article" date="2013" name="ISME J.">
        <title>A small predatory core genome in the divergent marine Bacteriovorax marinus SJ and the terrestrial Bdellovibrio bacteriovorus.</title>
        <authorList>
            <person name="Crossman L.C."/>
            <person name="Chen H."/>
            <person name="Cerdeno-Tarraga A.M."/>
            <person name="Brooks K."/>
            <person name="Quail M.A."/>
            <person name="Pineiro S.A."/>
            <person name="Hobley L."/>
            <person name="Sockett R.E."/>
            <person name="Bentley S.D."/>
            <person name="Parkhill J."/>
            <person name="Williams H.N."/>
            <person name="Stine O.C."/>
        </authorList>
    </citation>
    <scope>NUCLEOTIDE SEQUENCE [LARGE SCALE GENOMIC DNA]</scope>
    <source>
        <strain evidence="3">ATCC BAA-682 / DSM 15412 / SJ</strain>
    </source>
</reference>
<dbReference type="KEGG" id="bmx:BMS_0351"/>
<dbReference type="EMBL" id="FQ312005">
    <property type="protein sequence ID" value="CBW25272.1"/>
    <property type="molecule type" value="Genomic_DNA"/>
</dbReference>
<dbReference type="HOGENOM" id="CLU_661845_0_0_7"/>
<dbReference type="PATRIC" id="fig|862908.3.peg.337"/>